<proteinExistence type="predicted"/>
<sequence length="178" mass="20488">MLVKSWPVEIFHRCTSTGDIYKNCPDWSRVKAGDGMKCGNEVYRISFPADRPEKPPLFGDCYNFFLEGVVDCPEFLVHPPTLQKLAKKWGLEMVWCRNFSTVFQDALREQDSQRLLSVMQALEQYPSRDEPATASEGEYSHAEDHLKAKEGVDAIRTLSKSEWEALCIYQAWVFKKVT</sequence>
<accession>A0A8J5CP70</accession>
<keyword evidence="3" id="KW-0808">Transferase</keyword>
<dbReference type="InterPro" id="IPR029063">
    <property type="entry name" value="SAM-dependent_MTases_sf"/>
</dbReference>
<name>A0A8J5CP70_CHIOP</name>
<evidence type="ECO:0000256" key="1">
    <source>
        <dbReference type="ARBA" id="ARBA00011926"/>
    </source>
</evidence>
<keyword evidence="10" id="KW-1185">Reference proteome</keyword>
<dbReference type="InterPro" id="IPR039753">
    <property type="entry name" value="RG7MT1"/>
</dbReference>
<keyword evidence="6" id="KW-0506">mRNA capping</keyword>
<reference evidence="9" key="1">
    <citation type="submission" date="2020-07" db="EMBL/GenBank/DDBJ databases">
        <title>The High-quality genome of the commercially important snow crab, Chionoecetes opilio.</title>
        <authorList>
            <person name="Jeong J.-H."/>
            <person name="Ryu S."/>
        </authorList>
    </citation>
    <scope>NUCLEOTIDE SEQUENCE</scope>
    <source>
        <strain evidence="9">MADBK_172401_WGS</strain>
        <tissue evidence="9">Digestive gland</tissue>
    </source>
</reference>
<keyword evidence="6" id="KW-0507">mRNA processing</keyword>
<keyword evidence="2 9" id="KW-0489">Methyltransferase</keyword>
<evidence type="ECO:0000256" key="4">
    <source>
        <dbReference type="ARBA" id="ARBA00022691"/>
    </source>
</evidence>
<gene>
    <name evidence="9" type="primary">Rnmt_0</name>
    <name evidence="9" type="ORF">GWK47_008378</name>
</gene>
<organism evidence="9 10">
    <name type="scientific">Chionoecetes opilio</name>
    <name type="common">Atlantic snow crab</name>
    <name type="synonym">Cancer opilio</name>
    <dbReference type="NCBI Taxonomy" id="41210"/>
    <lineage>
        <taxon>Eukaryota</taxon>
        <taxon>Metazoa</taxon>
        <taxon>Ecdysozoa</taxon>
        <taxon>Arthropoda</taxon>
        <taxon>Crustacea</taxon>
        <taxon>Multicrustacea</taxon>
        <taxon>Malacostraca</taxon>
        <taxon>Eumalacostraca</taxon>
        <taxon>Eucarida</taxon>
        <taxon>Decapoda</taxon>
        <taxon>Pleocyemata</taxon>
        <taxon>Brachyura</taxon>
        <taxon>Eubrachyura</taxon>
        <taxon>Majoidea</taxon>
        <taxon>Majidae</taxon>
        <taxon>Chionoecetes</taxon>
    </lineage>
</organism>
<dbReference type="OrthoDB" id="10248867at2759"/>
<evidence type="ECO:0000313" key="10">
    <source>
        <dbReference type="Proteomes" id="UP000770661"/>
    </source>
</evidence>
<dbReference type="PROSITE" id="PS51562">
    <property type="entry name" value="RNA_CAP0_MT"/>
    <property type="match status" value="1"/>
</dbReference>
<dbReference type="EMBL" id="JACEEZ010018382">
    <property type="protein sequence ID" value="KAG0716970.1"/>
    <property type="molecule type" value="Genomic_DNA"/>
</dbReference>
<dbReference type="EC" id="2.1.1.56" evidence="1"/>
<evidence type="ECO:0000256" key="3">
    <source>
        <dbReference type="ARBA" id="ARBA00022679"/>
    </source>
</evidence>
<dbReference type="InterPro" id="IPR004971">
    <property type="entry name" value="mRNA_G-N7_MeTrfase_dom"/>
</dbReference>
<evidence type="ECO:0000313" key="9">
    <source>
        <dbReference type="EMBL" id="KAG0716970.1"/>
    </source>
</evidence>
<evidence type="ECO:0000256" key="5">
    <source>
        <dbReference type="ARBA" id="ARBA00022884"/>
    </source>
</evidence>
<protein>
    <recommendedName>
        <fullName evidence="1">mRNA (guanine-N(7))-methyltransferase</fullName>
        <ecNumber evidence="1">2.1.1.56</ecNumber>
    </recommendedName>
</protein>
<evidence type="ECO:0000256" key="6">
    <source>
        <dbReference type="ARBA" id="ARBA00023042"/>
    </source>
</evidence>
<feature type="domain" description="MRNA cap 0 methyltransferase" evidence="8">
    <location>
        <begin position="1"/>
        <end position="177"/>
    </location>
</feature>
<dbReference type="PANTHER" id="PTHR12189:SF2">
    <property type="entry name" value="MRNA CAP GUANINE-N7 METHYLTRANSFERASE"/>
    <property type="match status" value="1"/>
</dbReference>
<dbReference type="GO" id="GO:0003723">
    <property type="term" value="F:RNA binding"/>
    <property type="evidence" value="ECO:0007669"/>
    <property type="project" value="UniProtKB-KW"/>
</dbReference>
<keyword evidence="5" id="KW-0694">RNA-binding</keyword>
<dbReference type="GO" id="GO:0004482">
    <property type="term" value="F:mRNA 5'-cap (guanine-N7-)-methyltransferase activity"/>
    <property type="evidence" value="ECO:0007669"/>
    <property type="project" value="UniProtKB-EC"/>
</dbReference>
<comment type="caution">
    <text evidence="9">The sequence shown here is derived from an EMBL/GenBank/DDBJ whole genome shotgun (WGS) entry which is preliminary data.</text>
</comment>
<dbReference type="Gene3D" id="3.40.50.150">
    <property type="entry name" value="Vaccinia Virus protein VP39"/>
    <property type="match status" value="1"/>
</dbReference>
<evidence type="ECO:0000256" key="7">
    <source>
        <dbReference type="ARBA" id="ARBA00044712"/>
    </source>
</evidence>
<dbReference type="PANTHER" id="PTHR12189">
    <property type="entry name" value="MRNA GUANINE-7- METHYLTRANSFERASE"/>
    <property type="match status" value="1"/>
</dbReference>
<dbReference type="AlphaFoldDB" id="A0A8J5CP70"/>
<dbReference type="Pfam" id="PF03291">
    <property type="entry name" value="mRNA_G-N7_MeTrfase"/>
    <property type="match status" value="1"/>
</dbReference>
<evidence type="ECO:0000256" key="2">
    <source>
        <dbReference type="ARBA" id="ARBA00022603"/>
    </source>
</evidence>
<comment type="catalytic activity">
    <reaction evidence="7">
        <text>a 5'-end (5'-triphosphoguanosine)-ribonucleoside in mRNA + S-adenosyl-L-methionine = a 5'-end (N(7)-methyl 5'-triphosphoguanosine)-ribonucleoside in mRNA + S-adenosyl-L-homocysteine</text>
        <dbReference type="Rhea" id="RHEA:67008"/>
        <dbReference type="Rhea" id="RHEA-COMP:17166"/>
        <dbReference type="Rhea" id="RHEA-COMP:17167"/>
        <dbReference type="ChEBI" id="CHEBI:57856"/>
        <dbReference type="ChEBI" id="CHEBI:59789"/>
        <dbReference type="ChEBI" id="CHEBI:156461"/>
        <dbReference type="ChEBI" id="CHEBI:167617"/>
        <dbReference type="EC" id="2.1.1.56"/>
    </reaction>
</comment>
<dbReference type="Proteomes" id="UP000770661">
    <property type="component" value="Unassembled WGS sequence"/>
</dbReference>
<keyword evidence="4" id="KW-0949">S-adenosyl-L-methionine</keyword>
<dbReference type="GO" id="GO:0005634">
    <property type="term" value="C:nucleus"/>
    <property type="evidence" value="ECO:0007669"/>
    <property type="project" value="TreeGrafter"/>
</dbReference>
<evidence type="ECO:0000259" key="8">
    <source>
        <dbReference type="PROSITE" id="PS51562"/>
    </source>
</evidence>